<reference evidence="9 10" key="1">
    <citation type="journal article" date="2019" name="Sci. Data">
        <title>Hybrid genome assembly and annotation of Danionella translucida.</title>
        <authorList>
            <person name="Kadobianskyi M."/>
            <person name="Schulze L."/>
            <person name="Schuelke M."/>
            <person name="Judkewitz B."/>
        </authorList>
    </citation>
    <scope>NUCLEOTIDE SEQUENCE [LARGE SCALE GENOMIC DNA]</scope>
    <source>
        <strain evidence="9 10">Bolton</strain>
    </source>
</reference>
<dbReference type="InterPro" id="IPR032675">
    <property type="entry name" value="LRR_dom_sf"/>
</dbReference>
<dbReference type="Gene3D" id="3.40.50.300">
    <property type="entry name" value="P-loop containing nucleotide triphosphate hydrolases"/>
    <property type="match status" value="1"/>
</dbReference>
<dbReference type="CDD" id="cd01671">
    <property type="entry name" value="CARD"/>
    <property type="match status" value="1"/>
</dbReference>
<dbReference type="PANTHER" id="PTHR31594">
    <property type="entry name" value="AIG1-TYPE G DOMAIN-CONTAINING PROTEIN"/>
    <property type="match status" value="1"/>
</dbReference>
<dbReference type="SUPFAM" id="SSF47986">
    <property type="entry name" value="DEATH domain"/>
    <property type="match status" value="1"/>
</dbReference>
<evidence type="ECO:0000256" key="3">
    <source>
        <dbReference type="ARBA" id="ARBA00022588"/>
    </source>
</evidence>
<keyword evidence="4" id="KW-0547">Nucleotide-binding</keyword>
<keyword evidence="10" id="KW-1185">Reference proteome</keyword>
<evidence type="ECO:0000313" key="10">
    <source>
        <dbReference type="Proteomes" id="UP000316079"/>
    </source>
</evidence>
<proteinExistence type="predicted"/>
<gene>
    <name evidence="9" type="ORF">DNTS_020603</name>
</gene>
<protein>
    <recommendedName>
        <fullName evidence="11">NACHT domain-containing protein</fullName>
    </recommendedName>
</protein>
<dbReference type="STRING" id="623744.A0A553R553"/>
<keyword evidence="6" id="KW-0391">Immunity</keyword>
<evidence type="ECO:0000256" key="6">
    <source>
        <dbReference type="ARBA" id="ARBA00022859"/>
    </source>
</evidence>
<dbReference type="GO" id="GO:0045087">
    <property type="term" value="P:innate immune response"/>
    <property type="evidence" value="ECO:0007669"/>
    <property type="project" value="UniProtKB-KW"/>
</dbReference>
<evidence type="ECO:0000256" key="4">
    <source>
        <dbReference type="ARBA" id="ARBA00022741"/>
    </source>
</evidence>
<dbReference type="Gene3D" id="1.10.533.10">
    <property type="entry name" value="Death Domain, Fas"/>
    <property type="match status" value="1"/>
</dbReference>
<dbReference type="InterPro" id="IPR011029">
    <property type="entry name" value="DEATH-like_dom_sf"/>
</dbReference>
<evidence type="ECO:0000259" key="8">
    <source>
        <dbReference type="PROSITE" id="PS50837"/>
    </source>
</evidence>
<dbReference type="Gene3D" id="3.80.10.10">
    <property type="entry name" value="Ribonuclease Inhibitor"/>
    <property type="match status" value="1"/>
</dbReference>
<dbReference type="InterPro" id="IPR007111">
    <property type="entry name" value="NACHT_NTPase"/>
</dbReference>
<dbReference type="Pfam" id="PF00619">
    <property type="entry name" value="CARD"/>
    <property type="match status" value="1"/>
</dbReference>
<evidence type="ECO:0000256" key="5">
    <source>
        <dbReference type="ARBA" id="ARBA00022840"/>
    </source>
</evidence>
<comment type="caution">
    <text evidence="9">The sequence shown here is derived from an EMBL/GenBank/DDBJ whole genome shotgun (WGS) entry which is preliminary data.</text>
</comment>
<dbReference type="InterPro" id="IPR027417">
    <property type="entry name" value="P-loop_NTPase"/>
</dbReference>
<dbReference type="GO" id="GO:0005737">
    <property type="term" value="C:cytoplasm"/>
    <property type="evidence" value="ECO:0007669"/>
    <property type="project" value="UniProtKB-SubCell"/>
</dbReference>
<keyword evidence="3" id="KW-0399">Innate immunity</keyword>
<dbReference type="PROSITE" id="PS50837">
    <property type="entry name" value="NACHT"/>
    <property type="match status" value="1"/>
</dbReference>
<evidence type="ECO:0000259" key="7">
    <source>
        <dbReference type="PROSITE" id="PS50209"/>
    </source>
</evidence>
<dbReference type="SUPFAM" id="SSF52047">
    <property type="entry name" value="RNI-like"/>
    <property type="match status" value="1"/>
</dbReference>
<evidence type="ECO:0000256" key="2">
    <source>
        <dbReference type="ARBA" id="ARBA00022490"/>
    </source>
</evidence>
<dbReference type="GO" id="GO:0042981">
    <property type="term" value="P:regulation of apoptotic process"/>
    <property type="evidence" value="ECO:0007669"/>
    <property type="project" value="InterPro"/>
</dbReference>
<dbReference type="Pfam" id="PF05729">
    <property type="entry name" value="NACHT"/>
    <property type="match status" value="1"/>
</dbReference>
<dbReference type="InterPro" id="IPR052090">
    <property type="entry name" value="Cytolytic_pore-forming_toxin"/>
</dbReference>
<evidence type="ECO:0008006" key="11">
    <source>
        <dbReference type="Google" id="ProtNLM"/>
    </source>
</evidence>
<dbReference type="EMBL" id="SRMA01025234">
    <property type="protein sequence ID" value="TRY97319.1"/>
    <property type="molecule type" value="Genomic_DNA"/>
</dbReference>
<dbReference type="Proteomes" id="UP000316079">
    <property type="component" value="Unassembled WGS sequence"/>
</dbReference>
<evidence type="ECO:0000256" key="1">
    <source>
        <dbReference type="ARBA" id="ARBA00004496"/>
    </source>
</evidence>
<dbReference type="PANTHER" id="PTHR31594:SF16">
    <property type="entry name" value="SI:CH211-281L24.3"/>
    <property type="match status" value="1"/>
</dbReference>
<name>A0A553R553_9TELE</name>
<keyword evidence="5" id="KW-0067">ATP-binding</keyword>
<dbReference type="OrthoDB" id="120976at2759"/>
<comment type="subcellular location">
    <subcellularLocation>
        <location evidence="1">Cytoplasm</location>
    </subcellularLocation>
</comment>
<evidence type="ECO:0000313" key="9">
    <source>
        <dbReference type="EMBL" id="TRY97319.1"/>
    </source>
</evidence>
<dbReference type="PROSITE" id="PS50209">
    <property type="entry name" value="CARD"/>
    <property type="match status" value="1"/>
</dbReference>
<feature type="domain" description="CARD" evidence="7">
    <location>
        <begin position="4"/>
        <end position="77"/>
    </location>
</feature>
<dbReference type="Gene3D" id="1.20.58.1200">
    <property type="entry name" value="RNA silencing suppressor P21, N-terminal domain"/>
    <property type="match status" value="6"/>
</dbReference>
<accession>A0A553R553</accession>
<dbReference type="FunFam" id="3.40.50.300:FF:006019">
    <property type="entry name" value="Si:ch211-108d22.2"/>
    <property type="match status" value="1"/>
</dbReference>
<dbReference type="InterPro" id="IPR001315">
    <property type="entry name" value="CARD"/>
</dbReference>
<feature type="domain" description="NACHT" evidence="8">
    <location>
        <begin position="206"/>
        <end position="323"/>
    </location>
</feature>
<organism evidence="9 10">
    <name type="scientific">Danionella cerebrum</name>
    <dbReference type="NCBI Taxonomy" id="2873325"/>
    <lineage>
        <taxon>Eukaryota</taxon>
        <taxon>Metazoa</taxon>
        <taxon>Chordata</taxon>
        <taxon>Craniata</taxon>
        <taxon>Vertebrata</taxon>
        <taxon>Euteleostomi</taxon>
        <taxon>Actinopterygii</taxon>
        <taxon>Neopterygii</taxon>
        <taxon>Teleostei</taxon>
        <taxon>Ostariophysi</taxon>
        <taxon>Cypriniformes</taxon>
        <taxon>Danionidae</taxon>
        <taxon>Danioninae</taxon>
        <taxon>Danionella</taxon>
    </lineage>
</organism>
<keyword evidence="2" id="KW-0963">Cytoplasm</keyword>
<dbReference type="SUPFAM" id="SSF52540">
    <property type="entry name" value="P-loop containing nucleoside triphosphate hydrolases"/>
    <property type="match status" value="1"/>
</dbReference>
<sequence>MASTKYSAKQYLINKRKDLVTGLKNSPLIIDNLYQKKVFTIHEVDEFKAVITECNKARFILDRVTDKGDAASYELLRIMDVTKKKTLSPDLHCWISWFGFPEEEEDASYMFGTKPCQDYQNQLKIKARNLLKDHWEHQQKYLKGEQDSFAFTHLVLETESAKKGPQCFIKCKNKKCKKLRPKKLKAYIPDEEEGLSPRDLLRWQEKNILLLGKPGIGKTIFVLEFLQLWAQKKDGDQDYMFYFDESAQAHSERMDSLESFLFDVYSKPKEKDRKEVFQDIEDNSENVVIVFDGLMELKKNSILWKIVKHELLPDAKIIITRRSVTENDSLLFKWPSREVYIQGFSEESIRKYYQRMLGHDPALLEIVLKNQELFSLSHVPMYAFMIVALIQFKTNSPSHHSHTVTEMYIHIFRVTMEKHSKKDIKLLDKYLMEKKDELHLLMKHAFDATKQKYLIHKDLPCEESHICQAFLKSITIKDTPTSTKTYSAFLHNTMQEFFSALWLLKRPEEIESVLQISDTVEHMRHVLPFLCGLLSEHSTTLIKSLFSEVEFQKSALWFVEKFLGAFLQPHCGSEELLYVCQCLYELQSPGACVMFLEKLNYQLELEPDIDPNQCCALAFVIAQSRDTKVWLNLEDYDISDSGMDLIHRCSTNLSVAAAENETAAGRSYLSLLSSVCTYRTFPFHQEWFNQYVYQSDFLLDLYSHMKSYESQTGRRLLPALQSVFQSPEVWIIDLSERKSSFLLEVMELQTEKKPVKLRRFTEDQSEVRSFLQCLLHISELRFAGGVLYDDDESRMSAVRFLLNLSVAAAENETAAGRSYLSLLSSVCTYRTFPFHQKWFNQYVYQSDFLLDLYSHMKSYESQTGRRLLPALQSVFQSPEVWIIDLSERKSSLLVEVLELQTEKKPVELRRFTEDQSEVRSFLQCLLHISELRFTDDVLYDDESRMSAVRFLLNLSVAAAENETAAGRSHSSLLSSVCTYRTFPFHQEWFDDDDDHHISQSDFLLDLCAHVKNYESQTGRRLLPALQSVFQSPEVWSIDLSERKSSLLVEVLELQTEKKPVELRRFTEDQSEVRSFLQCLLHISELRFAGGMLYDGGESRMSAVRFLLNLSVAAAENETAAGRSYLSLLSSVCTYRTFPFHQEWYNQYVYQSDFLLDLYSHMKSYESQTGRRLLPALQSVFQSPEVWIIDLSERKSSLLLEVLELQTEKKPVELRRFTEDQSEVRSFLQCLLHISELRFTAGVLKDDKSRMSAVRFLLNLSVAAAENETAAGRSYLSLLSSVCTYRTFPFHQEWFNQYVYQSDFLLDLYSHMKSYESQTGRRLLPALQSVFQSPEVWIIDLSERKSSLLLEVMELQTEKKPVELRRFTEDQSEVRSFLQCLLHISELRFAGGVLYDDDESRMSAVRFLLNLSVAAAENETASGRSHSSLLSSICTYRTFPLRHEWYDNDDHHISQSDFLLDLYSHMKSYESQTGRRLLPALLSVFQSPEVWIIDLSERKSSLLLEVMELQTEKKPVELRRFTEDQSEVRSFLQCLLHISELRKSKEISLQMIKYVYEVQEEELTRRFLQKVKGDLTCFPFTWEELHYFLLHTTEQITVDMRKSNIQCRVREIIPFLKWIQFKRMRASFLRSLIRGVCESGSSELVASLLRSVENHINLENTQLDSADCVALRFILQSCKGASLKLMWSSAPDEELKSFMPLLKHVLHLSVDRQLLLKMLHCCSSSDPELEESALLLSALQYKLDFSCCSAMDLTTNTQSQTLHLSNDDCFAASTVLQRANSHRKTQLILQDCEIHSAGMDQIFSVLSLVQLCCSKALLLQFLAHVSQEEAEALSQALGDEIDLSETQLSPQVCRGLLMVLEYSEGFSELDLSRCNLTDDILDLLLPSFHKAQNIDFSGNGITDVGAEKIYNLVCSCENIKTVRTAADDGRDAESADAALAAFLRSHVSGIQIIKYSPQDEASPD</sequence>
<dbReference type="GO" id="GO:0005524">
    <property type="term" value="F:ATP binding"/>
    <property type="evidence" value="ECO:0007669"/>
    <property type="project" value="UniProtKB-KW"/>
</dbReference>